<gene>
    <name evidence="2" type="ORF">Y958_05385</name>
</gene>
<feature type="chain" id="PRO_5012264386" evidence="1">
    <location>
        <begin position="22"/>
        <end position="211"/>
    </location>
</feature>
<sequence length="211" mass="23228">MAAFKITLLLAAVMTASVGHAAVGQAAGEPAKPAQCTVDTEQMMQLEPRAFDQDMNGGWRTLASQDGCKKAAADLIKTYIDRNWQKLDPSSLHALYWHEGQMEALVGDYRAAKPLMMAGVNPDKRGMELGFHEYALGTIAFLNRDLAGLKAARRRLAALPEPAWFEEEFKDMGLKWPANLKVLDGLIRCFNSPYAIAYGDTCPRGNKAPQR</sequence>
<keyword evidence="1" id="KW-0732">Signal</keyword>
<dbReference type="KEGG" id="nao:Y958_05385"/>
<organism evidence="2 3">
    <name type="scientific">Nitrospirillum viridazoti CBAmc</name>
    <dbReference type="NCBI Taxonomy" id="1441467"/>
    <lineage>
        <taxon>Bacteria</taxon>
        <taxon>Pseudomonadati</taxon>
        <taxon>Pseudomonadota</taxon>
        <taxon>Alphaproteobacteria</taxon>
        <taxon>Rhodospirillales</taxon>
        <taxon>Azospirillaceae</taxon>
        <taxon>Nitrospirillum</taxon>
        <taxon>Nitrospirillum viridazoti</taxon>
    </lineage>
</organism>
<reference evidence="2 3" key="1">
    <citation type="submission" date="2017-06" db="EMBL/GenBank/DDBJ databases">
        <title>Complete genome sequence of Nitrospirillum amazonense strain CBAmC, an endophytic nitrogen-fixing and plant growth-promoting bacterium, isolated from sugarcane.</title>
        <authorList>
            <person name="Schwab S."/>
            <person name="dos Santos Teixeira K.R."/>
            <person name="Simoes Araujo J.L."/>
            <person name="Soares Vidal M."/>
            <person name="Borges de Freitas H.R."/>
            <person name="Rivello Crivelaro A.L."/>
            <person name="Bueno de Camargo Nunes A."/>
            <person name="dos Santos C.M."/>
            <person name="Palmeira da Silva Rosa D."/>
            <person name="da Silva Padilha D."/>
            <person name="da Silva E."/>
            <person name="Araujo Terra L."/>
            <person name="Soares Mendes V."/>
            <person name="Farinelli L."/>
            <person name="Magalhaes Cruz L."/>
            <person name="Baldani J.I."/>
        </authorList>
    </citation>
    <scope>NUCLEOTIDE SEQUENCE [LARGE SCALE GENOMIC DNA]</scope>
    <source>
        <strain evidence="2 3">CBAmC</strain>
    </source>
</reference>
<dbReference type="RefSeq" id="WP_145727799.1">
    <property type="nucleotide sequence ID" value="NZ_CP022110.1"/>
</dbReference>
<name>A0A248JPZ9_9PROT</name>
<proteinExistence type="predicted"/>
<feature type="signal peptide" evidence="1">
    <location>
        <begin position="1"/>
        <end position="21"/>
    </location>
</feature>
<dbReference type="AlphaFoldDB" id="A0A248JPZ9"/>
<evidence type="ECO:0000313" key="2">
    <source>
        <dbReference type="EMBL" id="ASG20314.1"/>
    </source>
</evidence>
<dbReference type="Proteomes" id="UP000197153">
    <property type="component" value="Chromosome 1"/>
</dbReference>
<accession>A0A248JPZ9</accession>
<protein>
    <submittedName>
        <fullName evidence="2">Uncharacterized protein</fullName>
    </submittedName>
</protein>
<keyword evidence="3" id="KW-1185">Reference proteome</keyword>
<evidence type="ECO:0000256" key="1">
    <source>
        <dbReference type="SAM" id="SignalP"/>
    </source>
</evidence>
<dbReference type="EMBL" id="CP022110">
    <property type="protein sequence ID" value="ASG20314.1"/>
    <property type="molecule type" value="Genomic_DNA"/>
</dbReference>
<evidence type="ECO:0000313" key="3">
    <source>
        <dbReference type="Proteomes" id="UP000197153"/>
    </source>
</evidence>